<reference evidence="3" key="1">
    <citation type="journal article" date="2019" name="Plant J.">
        <title>Chlorella vulgaris genome assembly and annotation reveals the molecular basis for metabolic acclimation to high light conditions.</title>
        <authorList>
            <person name="Cecchin M."/>
            <person name="Marcolungo L."/>
            <person name="Rossato M."/>
            <person name="Girolomoni L."/>
            <person name="Cosentino E."/>
            <person name="Cuine S."/>
            <person name="Li-Beisson Y."/>
            <person name="Delledonne M."/>
            <person name="Ballottari M."/>
        </authorList>
    </citation>
    <scope>NUCLEOTIDE SEQUENCE</scope>
    <source>
        <strain evidence="3">211/11P</strain>
    </source>
</reference>
<feature type="region of interest" description="Disordered" evidence="2">
    <location>
        <begin position="364"/>
        <end position="397"/>
    </location>
</feature>
<keyword evidence="4" id="KW-1185">Reference proteome</keyword>
<accession>A0A9D4TP73</accession>
<feature type="compositionally biased region" description="Low complexity" evidence="2">
    <location>
        <begin position="381"/>
        <end position="397"/>
    </location>
</feature>
<name>A0A9D4TP73_CHLVU</name>
<gene>
    <name evidence="3" type="ORF">D9Q98_005314</name>
</gene>
<feature type="region of interest" description="Disordered" evidence="2">
    <location>
        <begin position="157"/>
        <end position="189"/>
    </location>
</feature>
<sequence>MALQLSELSERGVLSQRRSKSLHSHLAARRRADAPAVPRRRRFAAGVLAVAPPNSGQELEGAPMRPPRPTKGVSRLAQIAAGAAMLLPLAAASLGLHPGVAHAARPQTAPVAERSGPSTVIDEESGTAQPWLYSRGPWNQKQYATIHEFYAEPGKLRKARGGSSARSAPSRSEVQQQKQAAGAAAAAPATDRSSAASAVLAARASEVGSAARHAAGTAKQAAGHAAITAKQAAGHAAITARHAAGHAAITAKQAAGHAAITAKGAAGTATQAVGHAASSAKQAAGTAGQAVAGYAHDFAARVEGVGAQAADHLAATDLNDPQTQKALAAMSAAMLALFIFAARQRSLAGSRRRAFDSTSFDSGAIVSADTDTDADSEDSSRSPGGSSSSSGGGAALAMAGASTARWADMSLEERQVEAARRITSAKRRIMQVKAGQDERAASDAESEAEEEKEAEAAVPATVVPAAPAFPPAVGAAAATDLVAQRQMQQAAEKAEKAAAAADREAQRQAAADLEAQRQAAAACEAQRQRQEAEAAVLVDSQVIAEGGSVGKLTTDAAAAQAVAAEAAATQEKERLARLAGQLESRDKGAEQALTAAAAPAVEKSRLQKLAGLLWRRDKAATAAVAEDLAATREKERLAQLAGVLEAREETATQGMAEEAAAAAARAEEAAVAAEQERLGQLAGVLQARAETAAQGMADDSTLAAEKARLGQLAGVLEARDEAAESAVVRVAGRPRGDTGEGYLETSRDPAAPSLVLFGFLAAAADALGPLLGRRSSTASPASTAGAIAPTDSLVPAAATARQQQQQRASQWDALSIFLAPAAPLLASIVGSKREVSKRNKYDMLLDVLAAAAAAPEVQDNSRYDPVRSLLALAPPSGVPRYDFARSLLRGMAAADTAGGSTFDMAAGLLQSVHDGSVVPTGASKYDPVWPLLKEATMLQEWGVSKFDPMHGLSDWVAVPSGDTAFAGLRHDPWTDLVAAARSGKAAGNSKYDPLPALLSALSGAADAPAGASRYDPAAGLLALAGSPTWQGPTGSARYCMVAAALDAAAGWQAPQGSSKYDPAAAVLSAEAPSKSTAGGASRRWDPVAWLLEGWAANSSDWEPALDGGSKFDPAPAALGAAPPRHGSKFDPVEDLTAGKWEEPGRSVPANSAGATPYGGGMTQQQQQPPREPAPLGAQTGGWM</sequence>
<dbReference type="AlphaFoldDB" id="A0A9D4TP73"/>
<dbReference type="EMBL" id="SIDB01000007">
    <property type="protein sequence ID" value="KAI3430728.1"/>
    <property type="molecule type" value="Genomic_DNA"/>
</dbReference>
<protein>
    <submittedName>
        <fullName evidence="3">Uncharacterized protein</fullName>
    </submittedName>
</protein>
<dbReference type="Proteomes" id="UP001055712">
    <property type="component" value="Unassembled WGS sequence"/>
</dbReference>
<dbReference type="OrthoDB" id="515649at2759"/>
<evidence type="ECO:0000256" key="1">
    <source>
        <dbReference type="SAM" id="Coils"/>
    </source>
</evidence>
<comment type="caution">
    <text evidence="3">The sequence shown here is derived from an EMBL/GenBank/DDBJ whole genome shotgun (WGS) entry which is preliminary data.</text>
</comment>
<feature type="compositionally biased region" description="Low complexity" evidence="2">
    <location>
        <begin position="180"/>
        <end position="189"/>
    </location>
</feature>
<organism evidence="3 4">
    <name type="scientific">Chlorella vulgaris</name>
    <name type="common">Green alga</name>
    <dbReference type="NCBI Taxonomy" id="3077"/>
    <lineage>
        <taxon>Eukaryota</taxon>
        <taxon>Viridiplantae</taxon>
        <taxon>Chlorophyta</taxon>
        <taxon>core chlorophytes</taxon>
        <taxon>Trebouxiophyceae</taxon>
        <taxon>Chlorellales</taxon>
        <taxon>Chlorellaceae</taxon>
        <taxon>Chlorella clade</taxon>
        <taxon>Chlorella</taxon>
    </lineage>
</organism>
<feature type="region of interest" description="Disordered" evidence="2">
    <location>
        <begin position="1"/>
        <end position="38"/>
    </location>
</feature>
<feature type="compositionally biased region" description="Acidic residues" evidence="2">
    <location>
        <begin position="444"/>
        <end position="453"/>
    </location>
</feature>
<feature type="region of interest" description="Disordered" evidence="2">
    <location>
        <begin position="1105"/>
        <end position="1183"/>
    </location>
</feature>
<feature type="compositionally biased region" description="Low complexity" evidence="2">
    <location>
        <begin position="1113"/>
        <end position="1123"/>
    </location>
</feature>
<evidence type="ECO:0000313" key="4">
    <source>
        <dbReference type="Proteomes" id="UP001055712"/>
    </source>
</evidence>
<reference evidence="3" key="2">
    <citation type="submission" date="2020-11" db="EMBL/GenBank/DDBJ databases">
        <authorList>
            <person name="Cecchin M."/>
            <person name="Marcolungo L."/>
            <person name="Rossato M."/>
            <person name="Girolomoni L."/>
            <person name="Cosentino E."/>
            <person name="Cuine S."/>
            <person name="Li-Beisson Y."/>
            <person name="Delledonne M."/>
            <person name="Ballottari M."/>
        </authorList>
    </citation>
    <scope>NUCLEOTIDE SEQUENCE</scope>
    <source>
        <strain evidence="3">211/11P</strain>
        <tissue evidence="3">Whole cell</tissue>
    </source>
</reference>
<keyword evidence="1" id="KW-0175">Coiled coil</keyword>
<proteinExistence type="predicted"/>
<feature type="compositionally biased region" description="Low complexity" evidence="2">
    <location>
        <begin position="161"/>
        <end position="172"/>
    </location>
</feature>
<evidence type="ECO:0000256" key="2">
    <source>
        <dbReference type="SAM" id="MobiDB-lite"/>
    </source>
</evidence>
<feature type="coiled-coil region" evidence="1">
    <location>
        <begin position="484"/>
        <end position="533"/>
    </location>
</feature>
<evidence type="ECO:0000313" key="3">
    <source>
        <dbReference type="EMBL" id="KAI3430728.1"/>
    </source>
</evidence>
<feature type="compositionally biased region" description="Basic residues" evidence="2">
    <location>
        <begin position="17"/>
        <end position="29"/>
    </location>
</feature>
<feature type="region of interest" description="Disordered" evidence="2">
    <location>
        <begin position="430"/>
        <end position="457"/>
    </location>
</feature>
<feature type="region of interest" description="Disordered" evidence="2">
    <location>
        <begin position="105"/>
        <end position="134"/>
    </location>
</feature>